<dbReference type="Proteomes" id="UP000664534">
    <property type="component" value="Unassembled WGS sequence"/>
</dbReference>
<keyword evidence="4" id="KW-1185">Reference proteome</keyword>
<dbReference type="PANTHER" id="PTHR28065:SF1">
    <property type="entry name" value="DUF4050 DOMAIN-CONTAINING PROTEIN"/>
    <property type="match status" value="1"/>
</dbReference>
<dbReference type="InterPro" id="IPR025124">
    <property type="entry name" value="Gag1-like_clamp"/>
</dbReference>
<comment type="caution">
    <text evidence="3">The sequence shown here is derived from an EMBL/GenBank/DDBJ whole genome shotgun (WGS) entry which is preliminary data.</text>
</comment>
<dbReference type="InterPro" id="IPR053274">
    <property type="entry name" value="Fluconazole_resistance"/>
</dbReference>
<dbReference type="Pfam" id="PF13259">
    <property type="entry name" value="clamp_Gag1-like"/>
    <property type="match status" value="1"/>
</dbReference>
<feature type="region of interest" description="Disordered" evidence="1">
    <location>
        <begin position="1"/>
        <end position="152"/>
    </location>
</feature>
<feature type="domain" description="Gag1-like clamp" evidence="2">
    <location>
        <begin position="128"/>
        <end position="275"/>
    </location>
</feature>
<evidence type="ECO:0000313" key="3">
    <source>
        <dbReference type="EMBL" id="CAF9935553.1"/>
    </source>
</evidence>
<feature type="compositionally biased region" description="Polar residues" evidence="1">
    <location>
        <begin position="1"/>
        <end position="52"/>
    </location>
</feature>
<dbReference type="PANTHER" id="PTHR28065">
    <property type="entry name" value="FREQUENIN"/>
    <property type="match status" value="1"/>
</dbReference>
<feature type="region of interest" description="Disordered" evidence="1">
    <location>
        <begin position="272"/>
        <end position="305"/>
    </location>
</feature>
<dbReference type="EMBL" id="CAJPDT010000084">
    <property type="protein sequence ID" value="CAF9935553.1"/>
    <property type="molecule type" value="Genomic_DNA"/>
</dbReference>
<evidence type="ECO:0000259" key="2">
    <source>
        <dbReference type="Pfam" id="PF13259"/>
    </source>
</evidence>
<gene>
    <name evidence="3" type="ORF">IMSHALPRED_010274</name>
</gene>
<protein>
    <recommendedName>
        <fullName evidence="2">Gag1-like clamp domain-containing protein</fullName>
    </recommendedName>
</protein>
<dbReference type="OrthoDB" id="5422958at2759"/>
<feature type="compositionally biased region" description="Basic and acidic residues" evidence="1">
    <location>
        <begin position="272"/>
        <end position="282"/>
    </location>
</feature>
<reference evidence="3" key="1">
    <citation type="submission" date="2021-03" db="EMBL/GenBank/DDBJ databases">
        <authorList>
            <person name="Tagirdzhanova G."/>
        </authorList>
    </citation>
    <scope>NUCLEOTIDE SEQUENCE</scope>
</reference>
<sequence>MYGLSSPKQSSPMQNSSPDRLPSLSSTCPTTDTTENTSSSGHETPSLSNDVSDLQPKATRRPVTSKVADEAVRAAKQQIRSKLREDWTWPPTSSLLDTQDFPHSIPEWRERDSDSSLASTPQDPSPNPYKFDSPDSLHQPILSRKRKRKRRLKEEMEWNEGLKVYVERRDAWAGARIRARTPPPTFKSPFGSPYSQSLPLTNGTPSTPSSPRTVVPVSAPILPPDHPIRATVQPATYPQIYTKIVVQGLAPTVPINLKDVVNSLVAGWKKDGEWPPKSETEKAGQAQAAIGEGIGMGPHSRKAVRRSVGKVKRVLGFGHGEDEDGVEEEGKPF</sequence>
<evidence type="ECO:0000313" key="4">
    <source>
        <dbReference type="Proteomes" id="UP000664534"/>
    </source>
</evidence>
<proteinExistence type="predicted"/>
<evidence type="ECO:0000256" key="1">
    <source>
        <dbReference type="SAM" id="MobiDB-lite"/>
    </source>
</evidence>
<dbReference type="AlphaFoldDB" id="A0A8H3G2R5"/>
<organism evidence="3 4">
    <name type="scientific">Imshaugia aleurites</name>
    <dbReference type="NCBI Taxonomy" id="172621"/>
    <lineage>
        <taxon>Eukaryota</taxon>
        <taxon>Fungi</taxon>
        <taxon>Dikarya</taxon>
        <taxon>Ascomycota</taxon>
        <taxon>Pezizomycotina</taxon>
        <taxon>Lecanoromycetes</taxon>
        <taxon>OSLEUM clade</taxon>
        <taxon>Lecanoromycetidae</taxon>
        <taxon>Lecanorales</taxon>
        <taxon>Lecanorineae</taxon>
        <taxon>Parmeliaceae</taxon>
        <taxon>Imshaugia</taxon>
    </lineage>
</organism>
<name>A0A8H3G2R5_9LECA</name>
<accession>A0A8H3G2R5</accession>